<keyword evidence="2" id="KW-1185">Reference proteome</keyword>
<organism evidence="1 2">
    <name type="scientific">Penicillium roqueforti (strain FM164)</name>
    <dbReference type="NCBI Taxonomy" id="1365484"/>
    <lineage>
        <taxon>Eukaryota</taxon>
        <taxon>Fungi</taxon>
        <taxon>Dikarya</taxon>
        <taxon>Ascomycota</taxon>
        <taxon>Pezizomycotina</taxon>
        <taxon>Eurotiomycetes</taxon>
        <taxon>Eurotiomycetidae</taxon>
        <taxon>Eurotiales</taxon>
        <taxon>Aspergillaceae</taxon>
        <taxon>Penicillium</taxon>
    </lineage>
</organism>
<proteinExistence type="predicted"/>
<dbReference type="EMBL" id="HG792020">
    <property type="protein sequence ID" value="CDM37245.1"/>
    <property type="molecule type" value="Genomic_DNA"/>
</dbReference>
<sequence length="86" mass="9531">MSSSEITRLSLFRPASPMVYGLMSRYLHDLGYELCRHPHTTSLGRPESGAPAVILLIPFPIVQDLTKDNTITRASESRAGLELEFA</sequence>
<name>W6QLD9_PENRF</name>
<gene>
    <name evidence="1" type="ORF">PROQFM164_S06g000206</name>
</gene>
<evidence type="ECO:0000313" key="1">
    <source>
        <dbReference type="EMBL" id="CDM37245.1"/>
    </source>
</evidence>
<accession>W6QLD9</accession>
<protein>
    <submittedName>
        <fullName evidence="1">Uncharacterized protein</fullName>
    </submittedName>
</protein>
<reference evidence="1" key="1">
    <citation type="journal article" date="2014" name="Nat. Commun.">
        <title>Multiple recent horizontal transfers of a large genomic region in cheese making fungi.</title>
        <authorList>
            <person name="Cheeseman K."/>
            <person name="Ropars J."/>
            <person name="Renault P."/>
            <person name="Dupont J."/>
            <person name="Gouzy J."/>
            <person name="Branca A."/>
            <person name="Abraham A.L."/>
            <person name="Ceppi M."/>
            <person name="Conseiller E."/>
            <person name="Debuchy R."/>
            <person name="Malagnac F."/>
            <person name="Goarin A."/>
            <person name="Silar P."/>
            <person name="Lacoste S."/>
            <person name="Sallet E."/>
            <person name="Bensimon A."/>
            <person name="Giraud T."/>
            <person name="Brygoo Y."/>
        </authorList>
    </citation>
    <scope>NUCLEOTIDE SEQUENCE [LARGE SCALE GENOMIC DNA]</scope>
    <source>
        <strain evidence="1">FM164</strain>
    </source>
</reference>
<dbReference type="Proteomes" id="UP000030686">
    <property type="component" value="Unassembled WGS sequence"/>
</dbReference>
<evidence type="ECO:0000313" key="2">
    <source>
        <dbReference type="Proteomes" id="UP000030686"/>
    </source>
</evidence>
<dbReference type="AlphaFoldDB" id="W6QLD9"/>